<name>A0A4U5PHG3_STECR</name>
<gene>
    <name evidence="1" type="ORF">L596_010145</name>
</gene>
<evidence type="ECO:0000313" key="1">
    <source>
        <dbReference type="EMBL" id="TKR96069.1"/>
    </source>
</evidence>
<dbReference type="AlphaFoldDB" id="A0A4U5PHG3"/>
<comment type="caution">
    <text evidence="1">The sequence shown here is derived from an EMBL/GenBank/DDBJ whole genome shotgun (WGS) entry which is preliminary data.</text>
</comment>
<sequence>MRLFYLPSERRAGAVWPVLFLNYPRFEQRLPLASLSYTETGNDSQPSCTIREKNFQQQTATSCAYIRPIRNDLGELPLAFILPEVEETTVEATTGAKTSVATPQVKVEVIVEEKEENPGSSISETRNCDRSGRFCALHWCFRSSGHLGL</sequence>
<protein>
    <submittedName>
        <fullName evidence="1">Uncharacterized protein</fullName>
    </submittedName>
</protein>
<organism evidence="1 2">
    <name type="scientific">Steinernema carpocapsae</name>
    <name type="common">Entomopathogenic nematode</name>
    <dbReference type="NCBI Taxonomy" id="34508"/>
    <lineage>
        <taxon>Eukaryota</taxon>
        <taxon>Metazoa</taxon>
        <taxon>Ecdysozoa</taxon>
        <taxon>Nematoda</taxon>
        <taxon>Chromadorea</taxon>
        <taxon>Rhabditida</taxon>
        <taxon>Tylenchina</taxon>
        <taxon>Panagrolaimomorpha</taxon>
        <taxon>Strongyloidoidea</taxon>
        <taxon>Steinernematidae</taxon>
        <taxon>Steinernema</taxon>
    </lineage>
</organism>
<keyword evidence="2" id="KW-1185">Reference proteome</keyword>
<evidence type="ECO:0000313" key="2">
    <source>
        <dbReference type="Proteomes" id="UP000298663"/>
    </source>
</evidence>
<proteinExistence type="predicted"/>
<dbReference type="EMBL" id="AZBU02000002">
    <property type="protein sequence ID" value="TKR96069.1"/>
    <property type="molecule type" value="Genomic_DNA"/>
</dbReference>
<dbReference type="Proteomes" id="UP000298663">
    <property type="component" value="Unassembled WGS sequence"/>
</dbReference>
<accession>A0A4U5PHG3</accession>
<reference evidence="1 2" key="2">
    <citation type="journal article" date="2019" name="G3 (Bethesda)">
        <title>Hybrid Assembly of the Genome of the Entomopathogenic Nematode Steinernema carpocapsae Identifies the X-Chromosome.</title>
        <authorList>
            <person name="Serra L."/>
            <person name="Macchietto M."/>
            <person name="Macias-Munoz A."/>
            <person name="McGill C.J."/>
            <person name="Rodriguez I.M."/>
            <person name="Rodriguez B."/>
            <person name="Murad R."/>
            <person name="Mortazavi A."/>
        </authorList>
    </citation>
    <scope>NUCLEOTIDE SEQUENCE [LARGE SCALE GENOMIC DNA]</scope>
    <source>
        <strain evidence="1 2">ALL</strain>
    </source>
</reference>
<reference evidence="1 2" key="1">
    <citation type="journal article" date="2015" name="Genome Biol.">
        <title>Comparative genomics of Steinernema reveals deeply conserved gene regulatory networks.</title>
        <authorList>
            <person name="Dillman A.R."/>
            <person name="Macchietto M."/>
            <person name="Porter C.F."/>
            <person name="Rogers A."/>
            <person name="Williams B."/>
            <person name="Antoshechkin I."/>
            <person name="Lee M.M."/>
            <person name="Goodwin Z."/>
            <person name="Lu X."/>
            <person name="Lewis E.E."/>
            <person name="Goodrich-Blair H."/>
            <person name="Stock S.P."/>
            <person name="Adams B.J."/>
            <person name="Sternberg P.W."/>
            <person name="Mortazavi A."/>
        </authorList>
    </citation>
    <scope>NUCLEOTIDE SEQUENCE [LARGE SCALE GENOMIC DNA]</scope>
    <source>
        <strain evidence="1 2">ALL</strain>
    </source>
</reference>